<dbReference type="EMBL" id="JAWJZI010000005">
    <property type="protein sequence ID" value="MDV5170138.1"/>
    <property type="molecule type" value="Genomic_DNA"/>
</dbReference>
<dbReference type="InterPro" id="IPR047662">
    <property type="entry name" value="SemiSWEET"/>
</dbReference>
<evidence type="ECO:0000313" key="6">
    <source>
        <dbReference type="EMBL" id="MDV5170138.1"/>
    </source>
</evidence>
<evidence type="ECO:0000256" key="3">
    <source>
        <dbReference type="ARBA" id="ARBA00022989"/>
    </source>
</evidence>
<reference evidence="6 7" key="1">
    <citation type="submission" date="2023-10" db="EMBL/GenBank/DDBJ databases">
        <title>Marine bacteria isolated from horseshoe crab.</title>
        <authorList>
            <person name="Cheng T.H."/>
        </authorList>
    </citation>
    <scope>NUCLEOTIDE SEQUENCE [LARGE SCALE GENOMIC DNA]</scope>
    <source>
        <strain evidence="6 7">HSC6</strain>
    </source>
</reference>
<evidence type="ECO:0000313" key="7">
    <source>
        <dbReference type="Proteomes" id="UP001186452"/>
    </source>
</evidence>
<dbReference type="NCBIfam" id="NF037968">
    <property type="entry name" value="SemiSWEET_2"/>
    <property type="match status" value="1"/>
</dbReference>
<evidence type="ECO:0000256" key="1">
    <source>
        <dbReference type="ARBA" id="ARBA00004141"/>
    </source>
</evidence>
<evidence type="ECO:0000256" key="4">
    <source>
        <dbReference type="ARBA" id="ARBA00023136"/>
    </source>
</evidence>
<name>A0ABU3ZJI0_9GAMM</name>
<dbReference type="InterPro" id="IPR006603">
    <property type="entry name" value="PQ-loop_rpt"/>
</dbReference>
<dbReference type="Pfam" id="PF04193">
    <property type="entry name" value="PQ-loop"/>
    <property type="match status" value="1"/>
</dbReference>
<accession>A0ABU3ZJI0</accession>
<keyword evidence="4 5" id="KW-0472">Membrane</keyword>
<keyword evidence="2 5" id="KW-0812">Transmembrane</keyword>
<feature type="transmembrane region" description="Helical" evidence="5">
    <location>
        <begin position="59"/>
        <end position="78"/>
    </location>
</feature>
<sequence>MKVISLNVLVVMTILAIGLPVMIDHPTMLGSLAAACTTLSFLPQVLHTIRTKDTAGISLAMYVLFVFGILCWLIYGLISHDLPLMLGNGITLVLSSIVLLMKLKSKSDENTAI</sequence>
<feature type="transmembrane region" description="Helical" evidence="5">
    <location>
        <begin position="84"/>
        <end position="101"/>
    </location>
</feature>
<feature type="transmembrane region" description="Helical" evidence="5">
    <location>
        <begin position="7"/>
        <end position="23"/>
    </location>
</feature>
<feature type="transmembrane region" description="Helical" evidence="5">
    <location>
        <begin position="29"/>
        <end position="47"/>
    </location>
</feature>
<evidence type="ECO:0000256" key="5">
    <source>
        <dbReference type="SAM" id="Phobius"/>
    </source>
</evidence>
<proteinExistence type="predicted"/>
<evidence type="ECO:0000256" key="2">
    <source>
        <dbReference type="ARBA" id="ARBA00022692"/>
    </source>
</evidence>
<dbReference type="Proteomes" id="UP001186452">
    <property type="component" value="Unassembled WGS sequence"/>
</dbReference>
<keyword evidence="3 5" id="KW-1133">Transmembrane helix</keyword>
<keyword evidence="7" id="KW-1185">Reference proteome</keyword>
<organism evidence="6 7">
    <name type="scientific">Photobacterium rosenbergii</name>
    <dbReference type="NCBI Taxonomy" id="294936"/>
    <lineage>
        <taxon>Bacteria</taxon>
        <taxon>Pseudomonadati</taxon>
        <taxon>Pseudomonadota</taxon>
        <taxon>Gammaproteobacteria</taxon>
        <taxon>Vibrionales</taxon>
        <taxon>Vibrionaceae</taxon>
        <taxon>Photobacterium</taxon>
    </lineage>
</organism>
<gene>
    <name evidence="6" type="ORF">R2X38_14130</name>
</gene>
<dbReference type="Gene3D" id="1.20.1280.290">
    <property type="match status" value="1"/>
</dbReference>
<comment type="subcellular location">
    <subcellularLocation>
        <location evidence="1">Membrane</location>
        <topology evidence="1">Multi-pass membrane protein</topology>
    </subcellularLocation>
</comment>
<comment type="caution">
    <text evidence="6">The sequence shown here is derived from an EMBL/GenBank/DDBJ whole genome shotgun (WGS) entry which is preliminary data.</text>
</comment>
<protein>
    <submittedName>
        <fullName evidence="6">SemiSWEET transporter</fullName>
    </submittedName>
</protein>
<dbReference type="RefSeq" id="WP_317522921.1">
    <property type="nucleotide sequence ID" value="NZ_JAWJZI010000005.1"/>
</dbReference>